<proteinExistence type="predicted"/>
<name>A0ABR2G6I1_9ROSI</name>
<evidence type="ECO:0000313" key="2">
    <source>
        <dbReference type="Proteomes" id="UP001472677"/>
    </source>
</evidence>
<keyword evidence="2" id="KW-1185">Reference proteome</keyword>
<gene>
    <name evidence="1" type="ORF">V6N12_064257</name>
</gene>
<sequence>MKYICSLNGESENNKEEKEGKWKPWKPSHVLIFYTRFLLEAAQGGWIKANADGACNILNNAAAAGGVFHYEHGAWIFGFTRTFGHLLGSHSRIVGSSWCYGACMDRVLVRQYPCRRDPREWEVKIQHVQRDLNMVADKLASLSRNKQQ</sequence>
<dbReference type="Proteomes" id="UP001472677">
    <property type="component" value="Unassembled WGS sequence"/>
</dbReference>
<comment type="caution">
    <text evidence="1">The sequence shown here is derived from an EMBL/GenBank/DDBJ whole genome shotgun (WGS) entry which is preliminary data.</text>
</comment>
<dbReference type="PANTHER" id="PTHR47723:SF19">
    <property type="entry name" value="POLYNUCLEOTIDYL TRANSFERASE, RIBONUCLEASE H-LIKE SUPERFAMILY PROTEIN"/>
    <property type="match status" value="1"/>
</dbReference>
<dbReference type="InterPro" id="IPR053151">
    <property type="entry name" value="RNase_H-like"/>
</dbReference>
<reference evidence="1 2" key="1">
    <citation type="journal article" date="2024" name="G3 (Bethesda)">
        <title>Genome assembly of Hibiscus sabdariffa L. provides insights into metabolisms of medicinal natural products.</title>
        <authorList>
            <person name="Kim T."/>
        </authorList>
    </citation>
    <scope>NUCLEOTIDE SEQUENCE [LARGE SCALE GENOMIC DNA]</scope>
    <source>
        <strain evidence="1">TK-2024</strain>
        <tissue evidence="1">Old leaves</tissue>
    </source>
</reference>
<organism evidence="1 2">
    <name type="scientific">Hibiscus sabdariffa</name>
    <name type="common">roselle</name>
    <dbReference type="NCBI Taxonomy" id="183260"/>
    <lineage>
        <taxon>Eukaryota</taxon>
        <taxon>Viridiplantae</taxon>
        <taxon>Streptophyta</taxon>
        <taxon>Embryophyta</taxon>
        <taxon>Tracheophyta</taxon>
        <taxon>Spermatophyta</taxon>
        <taxon>Magnoliopsida</taxon>
        <taxon>eudicotyledons</taxon>
        <taxon>Gunneridae</taxon>
        <taxon>Pentapetalae</taxon>
        <taxon>rosids</taxon>
        <taxon>malvids</taxon>
        <taxon>Malvales</taxon>
        <taxon>Malvaceae</taxon>
        <taxon>Malvoideae</taxon>
        <taxon>Hibiscus</taxon>
    </lineage>
</organism>
<evidence type="ECO:0008006" key="3">
    <source>
        <dbReference type="Google" id="ProtNLM"/>
    </source>
</evidence>
<accession>A0ABR2G6I1</accession>
<dbReference type="InterPro" id="IPR044730">
    <property type="entry name" value="RNase_H-like_dom_plant"/>
</dbReference>
<dbReference type="CDD" id="cd06222">
    <property type="entry name" value="RNase_H_like"/>
    <property type="match status" value="1"/>
</dbReference>
<dbReference type="EMBL" id="JBBPBM010000002">
    <property type="protein sequence ID" value="KAK8595747.1"/>
    <property type="molecule type" value="Genomic_DNA"/>
</dbReference>
<evidence type="ECO:0000313" key="1">
    <source>
        <dbReference type="EMBL" id="KAK8595747.1"/>
    </source>
</evidence>
<dbReference type="PANTHER" id="PTHR47723">
    <property type="entry name" value="OS05G0353850 PROTEIN"/>
    <property type="match status" value="1"/>
</dbReference>
<protein>
    <recommendedName>
        <fullName evidence="3">RNase H type-1 domain-containing protein</fullName>
    </recommendedName>
</protein>